<keyword evidence="1" id="KW-0802">TPR repeat</keyword>
<evidence type="ECO:0000313" key="4">
    <source>
        <dbReference type="Proteomes" id="UP000500857"/>
    </source>
</evidence>
<evidence type="ECO:0000313" key="3">
    <source>
        <dbReference type="EMBL" id="QIZ72444.1"/>
    </source>
</evidence>
<dbReference type="InterPro" id="IPR019734">
    <property type="entry name" value="TPR_rpt"/>
</dbReference>
<dbReference type="SUPFAM" id="SSF48452">
    <property type="entry name" value="TPR-like"/>
    <property type="match status" value="1"/>
</dbReference>
<feature type="repeat" description="TPR" evidence="1">
    <location>
        <begin position="340"/>
        <end position="373"/>
    </location>
</feature>
<dbReference type="InterPro" id="IPR011990">
    <property type="entry name" value="TPR-like_helical_dom_sf"/>
</dbReference>
<name>A0A6H1U0S9_9CYAN</name>
<dbReference type="PROSITE" id="PS50005">
    <property type="entry name" value="TPR"/>
    <property type="match status" value="2"/>
</dbReference>
<protein>
    <submittedName>
        <fullName evidence="3">Tetratricopeptide repeat protein</fullName>
    </submittedName>
</protein>
<keyword evidence="4" id="KW-1185">Reference proteome</keyword>
<dbReference type="EMBL" id="CP051167">
    <property type="protein sequence ID" value="QIZ72444.1"/>
    <property type="molecule type" value="Genomic_DNA"/>
</dbReference>
<sequence length="393" mass="44479">MRRWFANPETAILRRSRDPIAQPPAPTVKPLSDASYESLFMRLLDRAAAGASPEELSALLERRADDRFFHSWLRRFGQKSIDSPLPQPELTVKLEQFGQSEGGKLGEIAAGIALQLRDRSSQPLSDRDYQILWEYLLEKVNLGWEQPQVRQFLQGLESRGTVGDWIAWLDRTGEQWLTASEGEGEVSEAIERLSELTEGELSDRLGQMADGVRQRATHPPTSPDLDAAMLRPTRDAIAHSPTPTSPPTGLPVFEGLELPDNPGVKAVSLEELWDLMQQDPDLVRQIADRLQVDSTNPQELIEILEAQQWGREGTDLYLNGDLDGALAAFDRVVKRRPNDALMWGLRGDILRDLERFDEAIAAYDRALELDPDDRQIRQQREDLERERESGMQE</sequence>
<dbReference type="Pfam" id="PF13432">
    <property type="entry name" value="TPR_16"/>
    <property type="match status" value="1"/>
</dbReference>
<dbReference type="KEGG" id="oxy:HCG48_19175"/>
<feature type="region of interest" description="Disordered" evidence="2">
    <location>
        <begin position="371"/>
        <end position="393"/>
    </location>
</feature>
<organism evidence="3 4">
    <name type="scientific">Oxynema aestuarii AP17</name>
    <dbReference type="NCBI Taxonomy" id="2064643"/>
    <lineage>
        <taxon>Bacteria</taxon>
        <taxon>Bacillati</taxon>
        <taxon>Cyanobacteriota</taxon>
        <taxon>Cyanophyceae</taxon>
        <taxon>Oscillatoriophycideae</taxon>
        <taxon>Oscillatoriales</taxon>
        <taxon>Oscillatoriaceae</taxon>
        <taxon>Oxynema</taxon>
        <taxon>Oxynema aestuarii</taxon>
    </lineage>
</organism>
<proteinExistence type="predicted"/>
<evidence type="ECO:0000256" key="1">
    <source>
        <dbReference type="PROSITE-ProRule" id="PRU00339"/>
    </source>
</evidence>
<dbReference type="RefSeq" id="WP_168570592.1">
    <property type="nucleotide sequence ID" value="NZ_CP051167.1"/>
</dbReference>
<reference evidence="3 4" key="1">
    <citation type="submission" date="2020-04" db="EMBL/GenBank/DDBJ databases">
        <authorList>
            <person name="Basu S."/>
            <person name="Maruthanayagam V."/>
            <person name="Chakraborty S."/>
            <person name="Pramanik A."/>
            <person name="Mukherjee J."/>
            <person name="Brink B."/>
        </authorList>
    </citation>
    <scope>NUCLEOTIDE SEQUENCE [LARGE SCALE GENOMIC DNA]</scope>
    <source>
        <strain evidence="3 4">AP17</strain>
    </source>
</reference>
<evidence type="ECO:0000256" key="2">
    <source>
        <dbReference type="SAM" id="MobiDB-lite"/>
    </source>
</evidence>
<accession>A0A6H1U0S9</accession>
<dbReference type="AlphaFoldDB" id="A0A6H1U0S9"/>
<dbReference type="SMART" id="SM00028">
    <property type="entry name" value="TPR"/>
    <property type="match status" value="2"/>
</dbReference>
<gene>
    <name evidence="3" type="ORF">HCG48_19175</name>
</gene>
<feature type="repeat" description="TPR" evidence="1">
    <location>
        <begin position="306"/>
        <end position="339"/>
    </location>
</feature>
<dbReference type="Gene3D" id="1.25.40.10">
    <property type="entry name" value="Tetratricopeptide repeat domain"/>
    <property type="match status" value="1"/>
</dbReference>
<dbReference type="Proteomes" id="UP000500857">
    <property type="component" value="Chromosome"/>
</dbReference>
<dbReference type="PROSITE" id="PS50293">
    <property type="entry name" value="TPR_REGION"/>
    <property type="match status" value="1"/>
</dbReference>